<organism evidence="4 5">
    <name type="scientific">Telmatocola sphagniphila</name>
    <dbReference type="NCBI Taxonomy" id="1123043"/>
    <lineage>
        <taxon>Bacteria</taxon>
        <taxon>Pseudomonadati</taxon>
        <taxon>Planctomycetota</taxon>
        <taxon>Planctomycetia</taxon>
        <taxon>Gemmatales</taxon>
        <taxon>Gemmataceae</taxon>
    </lineage>
</organism>
<dbReference type="Gene3D" id="4.10.520.10">
    <property type="entry name" value="IHF-like DNA-binding proteins"/>
    <property type="match status" value="1"/>
</dbReference>
<evidence type="ECO:0000256" key="2">
    <source>
        <dbReference type="ARBA" id="ARBA00023125"/>
    </source>
</evidence>
<accession>A0A8E6B7Q0</accession>
<dbReference type="RefSeq" id="WP_213497772.1">
    <property type="nucleotide sequence ID" value="NZ_CP074694.1"/>
</dbReference>
<dbReference type="GO" id="GO:0003677">
    <property type="term" value="F:DNA binding"/>
    <property type="evidence" value="ECO:0007669"/>
    <property type="project" value="UniProtKB-KW"/>
</dbReference>
<name>A0A8E6B7Q0_9BACT</name>
<dbReference type="InterPro" id="IPR000119">
    <property type="entry name" value="Hist_DNA-bd"/>
</dbReference>
<evidence type="ECO:0000313" key="4">
    <source>
        <dbReference type="EMBL" id="QVL32882.1"/>
    </source>
</evidence>
<keyword evidence="2 4" id="KW-0238">DNA-binding</keyword>
<keyword evidence="5" id="KW-1185">Reference proteome</keyword>
<sequence length="105" mass="11221">MANPKSITKVELYNQIADATGMTKAQVKTFFDGLTATIIKNLGKKGPGVLTLPGLFKLRAVKKPAVKGGKEVLNRLTGQMTITKNKPASTSVRARALKGLKEALK</sequence>
<evidence type="ECO:0000256" key="1">
    <source>
        <dbReference type="ARBA" id="ARBA00010529"/>
    </source>
</evidence>
<reference evidence="4" key="1">
    <citation type="submission" date="2021-05" db="EMBL/GenBank/DDBJ databases">
        <title>Complete genome sequence of the cellulolytic planctomycete Telmatocola sphagniphila SP2T and characterization of the first cellulase from planctomycetes.</title>
        <authorList>
            <person name="Rakitin A.L."/>
            <person name="Beletsky A.V."/>
            <person name="Naumoff D.G."/>
            <person name="Kulichevskaya I.S."/>
            <person name="Mardanov A.V."/>
            <person name="Ravin N.V."/>
            <person name="Dedysh S.N."/>
        </authorList>
    </citation>
    <scope>NUCLEOTIDE SEQUENCE</scope>
    <source>
        <strain evidence="4">SP2T</strain>
    </source>
</reference>
<dbReference type="AlphaFoldDB" id="A0A8E6B7Q0"/>
<dbReference type="EMBL" id="CP074694">
    <property type="protein sequence ID" value="QVL32882.1"/>
    <property type="molecule type" value="Genomic_DNA"/>
</dbReference>
<evidence type="ECO:0000256" key="3">
    <source>
        <dbReference type="RuleBase" id="RU003939"/>
    </source>
</evidence>
<dbReference type="CDD" id="cd13834">
    <property type="entry name" value="HU_like"/>
    <property type="match status" value="1"/>
</dbReference>
<dbReference type="Pfam" id="PF00216">
    <property type="entry name" value="Bac_DNA_binding"/>
    <property type="match status" value="1"/>
</dbReference>
<proteinExistence type="inferred from homology"/>
<evidence type="ECO:0000313" key="5">
    <source>
        <dbReference type="Proteomes" id="UP000676194"/>
    </source>
</evidence>
<dbReference type="SMART" id="SM00411">
    <property type="entry name" value="BHL"/>
    <property type="match status" value="1"/>
</dbReference>
<dbReference type="GO" id="GO:0030527">
    <property type="term" value="F:structural constituent of chromatin"/>
    <property type="evidence" value="ECO:0007669"/>
    <property type="project" value="InterPro"/>
</dbReference>
<dbReference type="SUPFAM" id="SSF47729">
    <property type="entry name" value="IHF-like DNA-binding proteins"/>
    <property type="match status" value="1"/>
</dbReference>
<dbReference type="KEGG" id="tsph:KIH39_02890"/>
<dbReference type="InterPro" id="IPR010992">
    <property type="entry name" value="IHF-like_DNA-bd_dom_sf"/>
</dbReference>
<comment type="similarity">
    <text evidence="1 3">Belongs to the bacterial histone-like protein family.</text>
</comment>
<dbReference type="Proteomes" id="UP000676194">
    <property type="component" value="Chromosome"/>
</dbReference>
<gene>
    <name evidence="4" type="ORF">KIH39_02890</name>
</gene>
<protein>
    <submittedName>
        <fullName evidence="4">HU family DNA-binding protein</fullName>
    </submittedName>
</protein>